<evidence type="ECO:0000256" key="3">
    <source>
        <dbReference type="ARBA" id="ARBA00004745"/>
    </source>
</evidence>
<keyword evidence="14" id="KW-1185">Reference proteome</keyword>
<dbReference type="PROSITE" id="PS00978">
    <property type="entry name" value="FAD_G3PDH_2"/>
    <property type="match status" value="1"/>
</dbReference>
<dbReference type="Proteomes" id="UP000478008">
    <property type="component" value="Unassembled WGS sequence"/>
</dbReference>
<evidence type="ECO:0000259" key="11">
    <source>
        <dbReference type="Pfam" id="PF01266"/>
    </source>
</evidence>
<dbReference type="InterPro" id="IPR006076">
    <property type="entry name" value="FAD-dep_OxRdtase"/>
</dbReference>
<comment type="subcellular location">
    <subcellularLocation>
        <location evidence="2">Mitochondrion</location>
    </subcellularLocation>
</comment>
<evidence type="ECO:0000256" key="2">
    <source>
        <dbReference type="ARBA" id="ARBA00004173"/>
    </source>
</evidence>
<dbReference type="AlphaFoldDB" id="A0A7D9D101"/>
<dbReference type="GO" id="GO:0005739">
    <property type="term" value="C:mitochondrion"/>
    <property type="evidence" value="ECO:0007669"/>
    <property type="project" value="UniProtKB-SubCell"/>
</dbReference>
<keyword evidence="7" id="KW-0809">Transit peptide</keyword>
<keyword evidence="5 10" id="KW-0285">Flavoprotein</keyword>
<evidence type="ECO:0000259" key="12">
    <source>
        <dbReference type="Pfam" id="PF16901"/>
    </source>
</evidence>
<organism evidence="13 14">
    <name type="scientific">Dekkera bruxellensis</name>
    <name type="common">Brettanomyces custersii</name>
    <dbReference type="NCBI Taxonomy" id="5007"/>
    <lineage>
        <taxon>Eukaryota</taxon>
        <taxon>Fungi</taxon>
        <taxon>Dikarya</taxon>
        <taxon>Ascomycota</taxon>
        <taxon>Saccharomycotina</taxon>
        <taxon>Pichiomycetes</taxon>
        <taxon>Pichiales</taxon>
        <taxon>Pichiaceae</taxon>
        <taxon>Brettanomyces</taxon>
    </lineage>
</organism>
<comment type="similarity">
    <text evidence="4 10">Belongs to the FAD-dependent glycerol-3-phosphate dehydrogenase family.</text>
</comment>
<reference evidence="13 14" key="1">
    <citation type="submission" date="2019-07" db="EMBL/GenBank/DDBJ databases">
        <authorList>
            <person name="Friedrich A."/>
            <person name="Schacherer J."/>
        </authorList>
    </citation>
    <scope>NUCLEOTIDE SEQUENCE [LARGE SCALE GENOMIC DNA]</scope>
</reference>
<proteinExistence type="inferred from homology"/>
<accession>A0A7D9D101</accession>
<evidence type="ECO:0000256" key="1">
    <source>
        <dbReference type="ARBA" id="ARBA00001974"/>
    </source>
</evidence>
<dbReference type="PANTHER" id="PTHR11985">
    <property type="entry name" value="GLYCEROL-3-PHOSPHATE DEHYDROGENASE"/>
    <property type="match status" value="1"/>
</dbReference>
<comment type="cofactor">
    <cofactor evidence="1 10">
        <name>FAD</name>
        <dbReference type="ChEBI" id="CHEBI:57692"/>
    </cofactor>
</comment>
<dbReference type="Gene3D" id="1.10.8.870">
    <property type="entry name" value="Alpha-glycerophosphate oxidase, cap domain"/>
    <property type="match status" value="1"/>
</dbReference>
<dbReference type="Pfam" id="PF16901">
    <property type="entry name" value="DAO_C"/>
    <property type="match status" value="1"/>
</dbReference>
<evidence type="ECO:0000256" key="10">
    <source>
        <dbReference type="RuleBase" id="RU361217"/>
    </source>
</evidence>
<gene>
    <name evidence="13" type="primary">GUT2</name>
    <name evidence="13" type="ORF">DEBR0S6_05292G</name>
</gene>
<dbReference type="InterPro" id="IPR038299">
    <property type="entry name" value="DAO_C_sf"/>
</dbReference>
<evidence type="ECO:0000313" key="14">
    <source>
        <dbReference type="Proteomes" id="UP000478008"/>
    </source>
</evidence>
<evidence type="ECO:0000256" key="9">
    <source>
        <dbReference type="ARBA" id="ARBA00023128"/>
    </source>
</evidence>
<dbReference type="Pfam" id="PF01266">
    <property type="entry name" value="DAO"/>
    <property type="match status" value="1"/>
</dbReference>
<feature type="domain" description="FAD dependent oxidoreductase" evidence="11">
    <location>
        <begin position="90"/>
        <end position="469"/>
    </location>
</feature>
<keyword evidence="6" id="KW-0274">FAD</keyword>
<dbReference type="SUPFAM" id="SSF54373">
    <property type="entry name" value="FAD-linked reductases, C-terminal domain"/>
    <property type="match status" value="1"/>
</dbReference>
<dbReference type="PRINTS" id="PR01001">
    <property type="entry name" value="FADG3PDH"/>
</dbReference>
<sequence length="658" mass="72639">MPRFLIRAKQLAIGSVVLATGGFAFNSWVNKVTHADNKAEVHPFITQLAKPPTREESFRQLGATVESLGFEKKNVDAGEARAKDAKVKYDVVVVGGGAVGCGTALDATLRGLRVLLVEKNDYASGTSSKSTKMAHGGVRYLEKAVFQLSKAQLDLVIEALHERASVIQNAPHLATCLPICIPVYKWYQLPYFYAGCVLYDMFAGSEGLRHSYVMTRQRTLDEHPQLDPSGLVGGLVYHDGLFNDARMNIALALTAEQNGATVLNYTAVEQLLKDDNGKTKGVRVQDRETGNQYLVGAEAVIGAAGPYSDALISMDKSETGMPDPEALGNPKMVVPSGGVHVILPEWYCSEDQGLLDASTADGRVMFFLPWQGKVLAGTTDVPLERVPENPVATEKDISDILGELQHYVRFPVRREDILSAWCGVRPLVRDPSTVPEGQVTSTQGLVRNHLVYEAPNGLITISGGKWTTYRRMAEDVVDYTIQHTPSFSDKFGTVKCSTRHHKLVGAEGYDTSLLCRLAQKYNLTEPVAEHLAANYGDRAPLICELFSQYPRLRDPVGLSKAEGHSYTYEDFKYPFTLGELYYCLDYEHVCHPADFLARRCRLAFLDAQRALSAVDEVVDAMARKYGWSSEKKHQMKLETVNYIKQMGIVPNDTPYGTL</sequence>
<keyword evidence="8 10" id="KW-0560">Oxidoreductase</keyword>
<dbReference type="FunFam" id="3.30.9.10:FF:000037">
    <property type="entry name" value="Glycerol-3-phosphate dehydrogenase"/>
    <property type="match status" value="1"/>
</dbReference>
<dbReference type="PROSITE" id="PS00977">
    <property type="entry name" value="FAD_G3PDH_1"/>
    <property type="match status" value="1"/>
</dbReference>
<comment type="catalytic activity">
    <reaction evidence="10">
        <text>a quinone + sn-glycerol 3-phosphate = dihydroxyacetone phosphate + a quinol</text>
        <dbReference type="Rhea" id="RHEA:18977"/>
        <dbReference type="ChEBI" id="CHEBI:24646"/>
        <dbReference type="ChEBI" id="CHEBI:57597"/>
        <dbReference type="ChEBI" id="CHEBI:57642"/>
        <dbReference type="ChEBI" id="CHEBI:132124"/>
        <dbReference type="EC" id="1.1.5.3"/>
    </reaction>
</comment>
<evidence type="ECO:0000256" key="5">
    <source>
        <dbReference type="ARBA" id="ARBA00022630"/>
    </source>
</evidence>
<keyword evidence="9" id="KW-0496">Mitochondrion</keyword>
<dbReference type="PANTHER" id="PTHR11985:SF15">
    <property type="entry name" value="GLYCEROL-3-PHOSPHATE DEHYDROGENASE, MITOCHONDRIAL"/>
    <property type="match status" value="1"/>
</dbReference>
<evidence type="ECO:0000313" key="13">
    <source>
        <dbReference type="EMBL" id="VUG19996.1"/>
    </source>
</evidence>
<evidence type="ECO:0000256" key="4">
    <source>
        <dbReference type="ARBA" id="ARBA00007330"/>
    </source>
</evidence>
<evidence type="ECO:0000256" key="8">
    <source>
        <dbReference type="ARBA" id="ARBA00023002"/>
    </source>
</evidence>
<dbReference type="GO" id="GO:0006072">
    <property type="term" value="P:glycerol-3-phosphate metabolic process"/>
    <property type="evidence" value="ECO:0007669"/>
    <property type="project" value="UniProtKB-UniRule"/>
</dbReference>
<evidence type="ECO:0000256" key="6">
    <source>
        <dbReference type="ARBA" id="ARBA00022827"/>
    </source>
</evidence>
<dbReference type="SUPFAM" id="SSF51905">
    <property type="entry name" value="FAD/NAD(P)-binding domain"/>
    <property type="match status" value="1"/>
</dbReference>
<evidence type="ECO:0000256" key="7">
    <source>
        <dbReference type="ARBA" id="ARBA00022946"/>
    </source>
</evidence>
<dbReference type="GO" id="GO:0004368">
    <property type="term" value="F:glycerol-3-phosphate dehydrogenase (quinone) activity"/>
    <property type="evidence" value="ECO:0007669"/>
    <property type="project" value="UniProtKB-EC"/>
</dbReference>
<comment type="pathway">
    <text evidence="3">Polyol metabolism; glycerol degradation.</text>
</comment>
<dbReference type="InterPro" id="IPR000447">
    <property type="entry name" value="G3P_DH_FAD-dep"/>
</dbReference>
<dbReference type="Gene3D" id="3.30.9.10">
    <property type="entry name" value="D-Amino Acid Oxidase, subunit A, domain 2"/>
    <property type="match status" value="1"/>
</dbReference>
<dbReference type="EC" id="1.1.5.3" evidence="10"/>
<dbReference type="InterPro" id="IPR031656">
    <property type="entry name" value="DAO_C"/>
</dbReference>
<name>A0A7D9D101_DEKBR</name>
<dbReference type="InterPro" id="IPR036188">
    <property type="entry name" value="FAD/NAD-bd_sf"/>
</dbReference>
<dbReference type="Gene3D" id="3.50.50.60">
    <property type="entry name" value="FAD/NAD(P)-binding domain"/>
    <property type="match status" value="1"/>
</dbReference>
<dbReference type="EMBL" id="CABFWN010000006">
    <property type="protein sequence ID" value="VUG19996.1"/>
    <property type="molecule type" value="Genomic_DNA"/>
</dbReference>
<feature type="domain" description="Alpha-glycerophosphate oxidase C-terminal" evidence="12">
    <location>
        <begin position="496"/>
        <end position="632"/>
    </location>
</feature>
<protein>
    <recommendedName>
        <fullName evidence="10">Glycerol-3-phosphate dehydrogenase</fullName>
        <ecNumber evidence="10">1.1.5.3</ecNumber>
    </recommendedName>
</protein>